<dbReference type="SMART" id="SM00116">
    <property type="entry name" value="CBS"/>
    <property type="match status" value="2"/>
</dbReference>
<dbReference type="InterPro" id="IPR017080">
    <property type="entry name" value="UCP036990_CBS_BON"/>
</dbReference>
<protein>
    <submittedName>
        <fullName evidence="5">CBS domain-containing protein</fullName>
    </submittedName>
</protein>
<dbReference type="InterPro" id="IPR046342">
    <property type="entry name" value="CBS_dom_sf"/>
</dbReference>
<evidence type="ECO:0000259" key="3">
    <source>
        <dbReference type="PROSITE" id="PS50914"/>
    </source>
</evidence>
<dbReference type="Pfam" id="PF04972">
    <property type="entry name" value="BON"/>
    <property type="match status" value="1"/>
</dbReference>
<evidence type="ECO:0000313" key="5">
    <source>
        <dbReference type="EMBL" id="WMX48455.1"/>
    </source>
</evidence>
<dbReference type="PIRSF" id="PIRSF036990">
    <property type="entry name" value="UCP036990_CBS_BON"/>
    <property type="match status" value="1"/>
</dbReference>
<dbReference type="InterPro" id="IPR007055">
    <property type="entry name" value="BON_dom"/>
</dbReference>
<sequence>MKHLKVGSLMTDDVVSAVPATSFREVAKLLAEHDISGVPVIDEDDRVIGVVSESDLLARRQLTARELMTAPAVTVHAEETVADAGRLMVRRGVERLPVVDEEERLVGIVTRRDLLCVFLRPDPEIRRRIREDVLKGVLDLSPDAVDVHVLDGVVTLEGRVRRQGQARTLVGLSERVDGVVAVVDRLSVDETPTRLASHARSAHDINW</sequence>
<dbReference type="CDD" id="cd04586">
    <property type="entry name" value="CBS_pair_BON_assoc"/>
    <property type="match status" value="1"/>
</dbReference>
<feature type="domain" description="CBS" evidence="4">
    <location>
        <begin position="10"/>
        <end position="67"/>
    </location>
</feature>
<dbReference type="InterPro" id="IPR000644">
    <property type="entry name" value="CBS_dom"/>
</dbReference>
<gene>
    <name evidence="5" type="ORF">RGF97_31690</name>
</gene>
<dbReference type="Pfam" id="PF00571">
    <property type="entry name" value="CBS"/>
    <property type="match status" value="2"/>
</dbReference>
<keyword evidence="6" id="KW-1185">Reference proteome</keyword>
<evidence type="ECO:0000256" key="2">
    <source>
        <dbReference type="PROSITE-ProRule" id="PRU00703"/>
    </source>
</evidence>
<proteinExistence type="predicted"/>
<evidence type="ECO:0000256" key="1">
    <source>
        <dbReference type="ARBA" id="ARBA00023122"/>
    </source>
</evidence>
<feature type="domain" description="BON" evidence="3">
    <location>
        <begin position="121"/>
        <end position="190"/>
    </location>
</feature>
<dbReference type="Gene3D" id="3.30.1340.30">
    <property type="match status" value="1"/>
</dbReference>
<dbReference type="RefSeq" id="WP_309549919.1">
    <property type="nucleotide sequence ID" value="NZ_CP133762.1"/>
</dbReference>
<dbReference type="PANTHER" id="PTHR43080:SF29">
    <property type="entry name" value="OS02G0818000 PROTEIN"/>
    <property type="match status" value="1"/>
</dbReference>
<organism evidence="5 6">
    <name type="scientific">Streptomyces roseicoloratus</name>
    <dbReference type="NCBI Taxonomy" id="2508722"/>
    <lineage>
        <taxon>Bacteria</taxon>
        <taxon>Bacillati</taxon>
        <taxon>Actinomycetota</taxon>
        <taxon>Actinomycetes</taxon>
        <taxon>Kitasatosporales</taxon>
        <taxon>Streptomycetaceae</taxon>
        <taxon>Streptomyces</taxon>
    </lineage>
</organism>
<dbReference type="PANTHER" id="PTHR43080">
    <property type="entry name" value="CBS DOMAIN-CONTAINING PROTEIN CBSX3, MITOCHONDRIAL"/>
    <property type="match status" value="1"/>
</dbReference>
<dbReference type="Proteomes" id="UP001250858">
    <property type="component" value="Chromosome"/>
</dbReference>
<dbReference type="Gene3D" id="3.10.580.10">
    <property type="entry name" value="CBS-domain"/>
    <property type="match status" value="2"/>
</dbReference>
<evidence type="ECO:0000259" key="4">
    <source>
        <dbReference type="PROSITE" id="PS51371"/>
    </source>
</evidence>
<dbReference type="SUPFAM" id="SSF54631">
    <property type="entry name" value="CBS-domain pair"/>
    <property type="match status" value="1"/>
</dbReference>
<reference evidence="5 6" key="1">
    <citation type="submission" date="2023-09" db="EMBL/GenBank/DDBJ databases">
        <title>Complete genome of Streptomyces roseicoloratus T14.</title>
        <authorList>
            <person name="Bashizi T."/>
            <person name="Kim M.-J."/>
            <person name="Lee G."/>
            <person name="Tagele S.B."/>
            <person name="Shin J.-H."/>
        </authorList>
    </citation>
    <scope>NUCLEOTIDE SEQUENCE [LARGE SCALE GENOMIC DNA]</scope>
    <source>
        <strain evidence="5 6">T14</strain>
    </source>
</reference>
<feature type="domain" description="CBS" evidence="4">
    <location>
        <begin position="68"/>
        <end position="124"/>
    </location>
</feature>
<keyword evidence="1 2" id="KW-0129">CBS domain</keyword>
<dbReference type="EMBL" id="CP133762">
    <property type="protein sequence ID" value="WMX48455.1"/>
    <property type="molecule type" value="Genomic_DNA"/>
</dbReference>
<accession>A0ABY9S2C5</accession>
<dbReference type="PROSITE" id="PS50914">
    <property type="entry name" value="BON"/>
    <property type="match status" value="1"/>
</dbReference>
<dbReference type="PROSITE" id="PS51371">
    <property type="entry name" value="CBS"/>
    <property type="match status" value="2"/>
</dbReference>
<evidence type="ECO:0000313" key="6">
    <source>
        <dbReference type="Proteomes" id="UP001250858"/>
    </source>
</evidence>
<name>A0ABY9S2C5_9ACTN</name>
<dbReference type="InterPro" id="IPR051257">
    <property type="entry name" value="Diverse_CBS-Domain"/>
</dbReference>